<feature type="transmembrane region" description="Helical" evidence="1">
    <location>
        <begin position="33"/>
        <end position="55"/>
    </location>
</feature>
<comment type="caution">
    <text evidence="2">The sequence shown here is derived from an EMBL/GenBank/DDBJ whole genome shotgun (WGS) entry which is preliminary data.</text>
</comment>
<organism evidence="2 3">
    <name type="scientific">Niastella vici</name>
    <dbReference type="NCBI Taxonomy" id="1703345"/>
    <lineage>
        <taxon>Bacteria</taxon>
        <taxon>Pseudomonadati</taxon>
        <taxon>Bacteroidota</taxon>
        <taxon>Chitinophagia</taxon>
        <taxon>Chitinophagales</taxon>
        <taxon>Chitinophagaceae</taxon>
        <taxon>Niastella</taxon>
    </lineage>
</organism>
<evidence type="ECO:0000256" key="1">
    <source>
        <dbReference type="SAM" id="Phobius"/>
    </source>
</evidence>
<sequence>MAKKKKRSSTRKLPVYSKIKDPAKPTWMRVTKIVFMIVGGIIMVLAIIAIMIRYYRLISNNTIHN</sequence>
<reference evidence="2 3" key="1">
    <citation type="submission" date="2016-03" db="EMBL/GenBank/DDBJ databases">
        <title>Niastella vici sp. nov., isolated from farmland soil.</title>
        <authorList>
            <person name="Chen L."/>
            <person name="Wang D."/>
            <person name="Yang S."/>
            <person name="Wang G."/>
        </authorList>
    </citation>
    <scope>NUCLEOTIDE SEQUENCE [LARGE SCALE GENOMIC DNA]</scope>
    <source>
        <strain evidence="2 3">DJ57</strain>
    </source>
</reference>
<keyword evidence="1" id="KW-0812">Transmembrane</keyword>
<keyword evidence="1" id="KW-0472">Membrane</keyword>
<evidence type="ECO:0000313" key="3">
    <source>
        <dbReference type="Proteomes" id="UP000192796"/>
    </source>
</evidence>
<dbReference type="STRING" id="1703345.A3860_39165"/>
<accession>A0A1V9FKS0</accession>
<proteinExistence type="predicted"/>
<dbReference type="Proteomes" id="UP000192796">
    <property type="component" value="Unassembled WGS sequence"/>
</dbReference>
<gene>
    <name evidence="2" type="ORF">A3860_39165</name>
</gene>
<dbReference type="EMBL" id="LVYD01000090">
    <property type="protein sequence ID" value="OQP58954.1"/>
    <property type="molecule type" value="Genomic_DNA"/>
</dbReference>
<protein>
    <submittedName>
        <fullName evidence="2">Uncharacterized protein</fullName>
    </submittedName>
</protein>
<evidence type="ECO:0000313" key="2">
    <source>
        <dbReference type="EMBL" id="OQP58954.1"/>
    </source>
</evidence>
<keyword evidence="3" id="KW-1185">Reference proteome</keyword>
<dbReference type="RefSeq" id="WP_081155118.1">
    <property type="nucleotide sequence ID" value="NZ_LVYD01000090.1"/>
</dbReference>
<keyword evidence="1" id="KW-1133">Transmembrane helix</keyword>
<name>A0A1V9FKS0_9BACT</name>
<dbReference type="AlphaFoldDB" id="A0A1V9FKS0"/>